<evidence type="ECO:0000256" key="2">
    <source>
        <dbReference type="ARBA" id="ARBA00001974"/>
    </source>
</evidence>
<dbReference type="OrthoDB" id="434460at2759"/>
<dbReference type="Pfam" id="PF14749">
    <property type="entry name" value="Acyl-CoA_ox_N"/>
    <property type="match status" value="1"/>
</dbReference>
<evidence type="ECO:0000256" key="11">
    <source>
        <dbReference type="PIRNR" id="PIRNR000168"/>
    </source>
</evidence>
<feature type="active site" description="Proton acceptor" evidence="12">
    <location>
        <position position="424"/>
    </location>
</feature>
<feature type="domain" description="Acyl-CoA oxidase C-alpha1" evidence="17">
    <location>
        <begin position="279"/>
        <end position="439"/>
    </location>
</feature>
<dbReference type="Pfam" id="PF22924">
    <property type="entry name" value="ACOX_C_alpha1"/>
    <property type="match status" value="1"/>
</dbReference>
<comment type="cofactor">
    <cofactor evidence="2">
        <name>FAD</name>
        <dbReference type="ChEBI" id="CHEBI:57692"/>
    </cofactor>
</comment>
<dbReference type="GO" id="GO:0071949">
    <property type="term" value="F:FAD binding"/>
    <property type="evidence" value="ECO:0007669"/>
    <property type="project" value="InterPro"/>
</dbReference>
<dbReference type="Pfam" id="PF01756">
    <property type="entry name" value="ACOX"/>
    <property type="match status" value="1"/>
</dbReference>
<dbReference type="GO" id="GO:0005504">
    <property type="term" value="F:fatty acid binding"/>
    <property type="evidence" value="ECO:0000318"/>
    <property type="project" value="GO_Central"/>
</dbReference>
<keyword evidence="8" id="KW-0560">Oxidoreductase</keyword>
<evidence type="ECO:0000256" key="9">
    <source>
        <dbReference type="ARBA" id="ARBA00023098"/>
    </source>
</evidence>
<organism evidence="18 19">
    <name type="scientific">Paramecium tetraurelia</name>
    <dbReference type="NCBI Taxonomy" id="5888"/>
    <lineage>
        <taxon>Eukaryota</taxon>
        <taxon>Sar</taxon>
        <taxon>Alveolata</taxon>
        <taxon>Ciliophora</taxon>
        <taxon>Intramacronucleata</taxon>
        <taxon>Oligohymenophorea</taxon>
        <taxon>Peniculida</taxon>
        <taxon>Parameciidae</taxon>
        <taxon>Paramecium</taxon>
    </lineage>
</organism>
<evidence type="ECO:0000256" key="12">
    <source>
        <dbReference type="PIRSR" id="PIRSR000168-1"/>
    </source>
</evidence>
<feature type="binding site" evidence="13">
    <location>
        <position position="143"/>
    </location>
    <ligand>
        <name>FAD</name>
        <dbReference type="ChEBI" id="CHEBI:57692"/>
    </ligand>
</feature>
<dbReference type="Gene3D" id="1.10.540.10">
    <property type="entry name" value="Acyl-CoA dehydrogenase/oxidase, N-terminal domain"/>
    <property type="match status" value="1"/>
</dbReference>
<dbReference type="OMA" id="GINHEYM"/>
<dbReference type="FunFam" id="1.20.140.10:FF:000007">
    <property type="entry name" value="Acyl-coenzyme A oxidase"/>
    <property type="match status" value="1"/>
</dbReference>
<dbReference type="GO" id="GO:0050660">
    <property type="term" value="F:flavin adenine dinucleotide binding"/>
    <property type="evidence" value="ECO:0000318"/>
    <property type="project" value="GO_Central"/>
</dbReference>
<dbReference type="Gene3D" id="2.40.110.10">
    <property type="entry name" value="Butyryl-CoA Dehydrogenase, subunit A, domain 2"/>
    <property type="match status" value="1"/>
</dbReference>
<dbReference type="InterPro" id="IPR046373">
    <property type="entry name" value="Acyl-CoA_Oxase/DH_mid-dom_sf"/>
</dbReference>
<evidence type="ECO:0000256" key="3">
    <source>
        <dbReference type="ARBA" id="ARBA00004275"/>
    </source>
</evidence>
<dbReference type="InterPro" id="IPR006091">
    <property type="entry name" value="Acyl-CoA_Oxase/DH_mid-dom"/>
</dbReference>
<dbReference type="KEGG" id="ptm:GSPATT00008108001"/>
<protein>
    <recommendedName>
        <fullName evidence="11">Acyl-coenzyme A oxidase</fullName>
    </recommendedName>
</protein>
<evidence type="ECO:0000256" key="8">
    <source>
        <dbReference type="ARBA" id="ARBA00023002"/>
    </source>
</evidence>
<dbReference type="InterPro" id="IPR029320">
    <property type="entry name" value="Acyl-CoA_ox_N"/>
</dbReference>
<dbReference type="GeneID" id="5024743"/>
<dbReference type="EMBL" id="CT868097">
    <property type="protein sequence ID" value="CAK71561.1"/>
    <property type="molecule type" value="Genomic_DNA"/>
</dbReference>
<dbReference type="InterPro" id="IPR037069">
    <property type="entry name" value="AcylCoA_DH/ox_N_sf"/>
</dbReference>
<evidence type="ECO:0000259" key="14">
    <source>
        <dbReference type="Pfam" id="PF01756"/>
    </source>
</evidence>
<keyword evidence="19" id="KW-1185">Reference proteome</keyword>
<dbReference type="Proteomes" id="UP000000600">
    <property type="component" value="Unassembled WGS sequence"/>
</dbReference>
<dbReference type="Pfam" id="PF02770">
    <property type="entry name" value="Acyl-CoA_dh_M"/>
    <property type="match status" value="1"/>
</dbReference>
<feature type="binding site" evidence="13">
    <location>
        <position position="182"/>
    </location>
    <ligand>
        <name>FAD</name>
        <dbReference type="ChEBI" id="CHEBI:57692"/>
    </ligand>
</feature>
<sequence>MNILEQARQQVSFDVDSVTPLLYGSKEQAEQFLAIFRHIKQFLEKCKNIPEVQTSPDYYNWNRGIQFLSKGDQALAFQKLLDFKLDEIPLYLGTIIYSATTNYYGVYFGMVLPAIKVLGTDEQINAWYKDCLNLKIAGCYAQTELAHGSDVQSLQTTATYDQKTDEFIIHTPSVEAVKFWPGELGFLANWALVYAKLIVNNKSHGVQAFMVPIRDFNTHKPLPGIEVGDIGPKIGYTSKDNGYLKFTHCRIPSFNMLAKYIKVTRDGQVIRQGDPKVSYSAMMIMRKLIITVYPRTAATSLTIAIRYSIARQQFTNDQGQENSVLEYQTQQHKLLPLLANLYSIIFTGLKVGQLVDLNFSQVQKQDFSLMAICHAIICGTKANFTYFVSNCAEWCRLSCGGHGYAHYSGLPAIYQDNCPNITLEGENQIMYLQLARFLLKLYNQAKQASKKINETYFGLFNRLQAITDYRCTQFTREQILQLLESNVIHSIQITNDKMMAHINSGLDPKSVWDYKIGTDLWSSANNFIEYYKYLSFLQTIDQADNNNTKRVLRDLADLFAASILLEGSSVLIEAGVINVESIKLIREFYTQQLTIIKPEAIGLVEAFRYNDASLRSTIGCSDGQPYEKTYHSAINENTLNKTDFKPIVNQLKNIKARL</sequence>
<dbReference type="InterPro" id="IPR055060">
    <property type="entry name" value="ACOX_C_alpha1"/>
</dbReference>
<name>A0CL94_PARTE</name>
<evidence type="ECO:0000259" key="17">
    <source>
        <dbReference type="Pfam" id="PF22924"/>
    </source>
</evidence>
<comment type="similarity">
    <text evidence="4 11">Belongs to the acyl-CoA oxidase family.</text>
</comment>
<evidence type="ECO:0000256" key="6">
    <source>
        <dbReference type="ARBA" id="ARBA00022827"/>
    </source>
</evidence>
<evidence type="ECO:0000256" key="13">
    <source>
        <dbReference type="PIRSR" id="PIRSR000168-2"/>
    </source>
</evidence>
<dbReference type="GO" id="GO:0033540">
    <property type="term" value="P:fatty acid beta-oxidation using acyl-CoA oxidase"/>
    <property type="evidence" value="ECO:0000318"/>
    <property type="project" value="GO_Central"/>
</dbReference>
<evidence type="ECO:0000256" key="5">
    <source>
        <dbReference type="ARBA" id="ARBA00022630"/>
    </source>
</evidence>
<keyword evidence="6 11" id="KW-0274">FAD</keyword>
<dbReference type="STRING" id="5888.A0CL94"/>
<keyword evidence="7" id="KW-0276">Fatty acid metabolism</keyword>
<proteinExistence type="inferred from homology"/>
<dbReference type="InterPro" id="IPR036250">
    <property type="entry name" value="AcylCo_DH-like_C"/>
</dbReference>
<evidence type="ECO:0000313" key="18">
    <source>
        <dbReference type="EMBL" id="CAK71561.1"/>
    </source>
</evidence>
<dbReference type="AlphaFoldDB" id="A0CL94"/>
<dbReference type="InterPro" id="IPR012258">
    <property type="entry name" value="Acyl-CoA_oxidase"/>
</dbReference>
<feature type="domain" description="Acyl-CoA oxidase C-terminal" evidence="14">
    <location>
        <begin position="477"/>
        <end position="649"/>
    </location>
</feature>
<dbReference type="HOGENOM" id="CLU_014629_3_1_1"/>
<gene>
    <name evidence="18" type="ORF">GSPATT00008108001</name>
</gene>
<dbReference type="Gene3D" id="1.20.140.10">
    <property type="entry name" value="Butyryl-CoA Dehydrogenase, subunit A, domain 3"/>
    <property type="match status" value="2"/>
</dbReference>
<dbReference type="FunFam" id="2.40.110.10:FF:000003">
    <property type="entry name" value="Acyl-coenzyme A oxidase"/>
    <property type="match status" value="1"/>
</dbReference>
<evidence type="ECO:0000256" key="4">
    <source>
        <dbReference type="ARBA" id="ARBA00006288"/>
    </source>
</evidence>
<dbReference type="FunFam" id="1.10.540.10:FF:000018">
    <property type="entry name" value="Acyl-coenzyme A oxidase"/>
    <property type="match status" value="1"/>
</dbReference>
<dbReference type="FunFam" id="1.20.140.10:FF:000015">
    <property type="entry name" value="Acyl-coenzyme A oxidase"/>
    <property type="match status" value="1"/>
</dbReference>
<keyword evidence="9" id="KW-0443">Lipid metabolism</keyword>
<dbReference type="InterPro" id="IPR002655">
    <property type="entry name" value="Acyl-CoA_oxidase_C"/>
</dbReference>
<feature type="domain" description="Acyl-coenzyme A oxidase N-terminal" evidence="16">
    <location>
        <begin position="14"/>
        <end position="136"/>
    </location>
</feature>
<evidence type="ECO:0000256" key="7">
    <source>
        <dbReference type="ARBA" id="ARBA00022832"/>
    </source>
</evidence>
<feature type="domain" description="Acyl-CoA oxidase/dehydrogenase middle" evidence="15">
    <location>
        <begin position="139"/>
        <end position="248"/>
    </location>
</feature>
<dbReference type="GO" id="GO:0005777">
    <property type="term" value="C:peroxisome"/>
    <property type="evidence" value="ECO:0000318"/>
    <property type="project" value="GO_Central"/>
</dbReference>
<accession>A0CL94</accession>
<reference evidence="18 19" key="1">
    <citation type="journal article" date="2006" name="Nature">
        <title>Global trends of whole-genome duplications revealed by the ciliate Paramecium tetraurelia.</title>
        <authorList>
            <consortium name="Genoscope"/>
            <person name="Aury J.-M."/>
            <person name="Jaillon O."/>
            <person name="Duret L."/>
            <person name="Noel B."/>
            <person name="Jubin C."/>
            <person name="Porcel B.M."/>
            <person name="Segurens B."/>
            <person name="Daubin V."/>
            <person name="Anthouard V."/>
            <person name="Aiach N."/>
            <person name="Arnaiz O."/>
            <person name="Billaut A."/>
            <person name="Beisson J."/>
            <person name="Blanc I."/>
            <person name="Bouhouche K."/>
            <person name="Camara F."/>
            <person name="Duharcourt S."/>
            <person name="Guigo R."/>
            <person name="Gogendeau D."/>
            <person name="Katinka M."/>
            <person name="Keller A.-M."/>
            <person name="Kissmehl R."/>
            <person name="Klotz C."/>
            <person name="Koll F."/>
            <person name="Le Moue A."/>
            <person name="Lepere C."/>
            <person name="Malinsky S."/>
            <person name="Nowacki M."/>
            <person name="Nowak J.K."/>
            <person name="Plattner H."/>
            <person name="Poulain J."/>
            <person name="Ruiz F."/>
            <person name="Serrano V."/>
            <person name="Zagulski M."/>
            <person name="Dessen P."/>
            <person name="Betermier M."/>
            <person name="Weissenbach J."/>
            <person name="Scarpelli C."/>
            <person name="Schachter V."/>
            <person name="Sperling L."/>
            <person name="Meyer E."/>
            <person name="Cohen J."/>
            <person name="Wincker P."/>
        </authorList>
    </citation>
    <scope>NUCLEOTIDE SEQUENCE [LARGE SCALE GENOMIC DNA]</scope>
    <source>
        <strain evidence="18 19">Stock d4-2</strain>
    </source>
</reference>
<keyword evidence="10" id="KW-0576">Peroxisome</keyword>
<dbReference type="PIRSF" id="PIRSF000168">
    <property type="entry name" value="Acyl-CoA_oxidase"/>
    <property type="match status" value="1"/>
</dbReference>
<dbReference type="PANTHER" id="PTHR10909">
    <property type="entry name" value="ELECTRON TRANSPORT OXIDOREDUCTASE"/>
    <property type="match status" value="1"/>
</dbReference>
<evidence type="ECO:0000259" key="15">
    <source>
        <dbReference type="Pfam" id="PF02770"/>
    </source>
</evidence>
<evidence type="ECO:0000259" key="16">
    <source>
        <dbReference type="Pfam" id="PF14749"/>
    </source>
</evidence>
<evidence type="ECO:0000256" key="10">
    <source>
        <dbReference type="ARBA" id="ARBA00023140"/>
    </source>
</evidence>
<dbReference type="SUPFAM" id="SSF47203">
    <property type="entry name" value="Acyl-CoA dehydrogenase C-terminal domain-like"/>
    <property type="match status" value="2"/>
</dbReference>
<dbReference type="eggNOG" id="KOG0136">
    <property type="taxonomic scope" value="Eukaryota"/>
</dbReference>
<dbReference type="InParanoid" id="A0CL94"/>
<dbReference type="InterPro" id="IPR009100">
    <property type="entry name" value="AcylCoA_DH/oxidase_NM_dom_sf"/>
</dbReference>
<dbReference type="PANTHER" id="PTHR10909:SF250">
    <property type="entry name" value="PEROXISOMAL ACYL-COENZYME A OXIDASE 1"/>
    <property type="match status" value="1"/>
</dbReference>
<keyword evidence="5 11" id="KW-0285">Flavoprotein</keyword>
<dbReference type="GO" id="GO:0003997">
    <property type="term" value="F:acyl-CoA oxidase activity"/>
    <property type="evidence" value="ECO:0000318"/>
    <property type="project" value="GO_Central"/>
</dbReference>
<comment type="subcellular location">
    <subcellularLocation>
        <location evidence="3">Peroxisome</location>
    </subcellularLocation>
</comment>
<comment type="catalytic activity">
    <reaction evidence="1">
        <text>a 2,3-saturated acyl-CoA + O2 = a (2E)-enoyl-CoA + H2O2</text>
        <dbReference type="Rhea" id="RHEA:38959"/>
        <dbReference type="ChEBI" id="CHEBI:15379"/>
        <dbReference type="ChEBI" id="CHEBI:16240"/>
        <dbReference type="ChEBI" id="CHEBI:58856"/>
        <dbReference type="ChEBI" id="CHEBI:65111"/>
        <dbReference type="EC" id="1.3.3.6"/>
    </reaction>
</comment>
<evidence type="ECO:0000256" key="1">
    <source>
        <dbReference type="ARBA" id="ARBA00001201"/>
    </source>
</evidence>
<dbReference type="RefSeq" id="XP_001438958.1">
    <property type="nucleotide sequence ID" value="XM_001438921.2"/>
</dbReference>
<evidence type="ECO:0000313" key="19">
    <source>
        <dbReference type="Proteomes" id="UP000000600"/>
    </source>
</evidence>
<dbReference type="SUPFAM" id="SSF56645">
    <property type="entry name" value="Acyl-CoA dehydrogenase NM domain-like"/>
    <property type="match status" value="1"/>
</dbReference>